<keyword evidence="1" id="KW-1133">Transmembrane helix</keyword>
<dbReference type="OrthoDB" id="8419802at2"/>
<reference evidence="2 3" key="1">
    <citation type="submission" date="2015-06" db="EMBL/GenBank/DDBJ databases">
        <title>Draft genome assembly of filamentous brackish cyanobacterium Limnoraphis robusta strain CS-951.</title>
        <authorList>
            <person name="Willis A."/>
            <person name="Parks M."/>
            <person name="Burford M.A."/>
        </authorList>
    </citation>
    <scope>NUCLEOTIDE SEQUENCE [LARGE SCALE GENOMIC DNA]</scope>
    <source>
        <strain evidence="2 3">CS-951</strain>
    </source>
</reference>
<name>A0A0F5YCR7_9CYAN</name>
<evidence type="ECO:0000313" key="3">
    <source>
        <dbReference type="Proteomes" id="UP000033607"/>
    </source>
</evidence>
<gene>
    <name evidence="2" type="ORF">WN50_18405</name>
</gene>
<dbReference type="EMBL" id="LATL02000346">
    <property type="protein sequence ID" value="KKD36684.1"/>
    <property type="molecule type" value="Genomic_DNA"/>
</dbReference>
<dbReference type="PATRIC" id="fig|1637645.4.peg.6773"/>
<protein>
    <submittedName>
        <fullName evidence="2">Uncharacterized protein</fullName>
    </submittedName>
</protein>
<feature type="transmembrane region" description="Helical" evidence="1">
    <location>
        <begin position="77"/>
        <end position="96"/>
    </location>
</feature>
<sequence>MPVELSRLEQHQILKNLLVIEIMINQLFTNTASALCYSIIQHCCQSSLSPLNFPHNDVVRFVLQQHSRMPDYLRFPIIFLTLFFNFWGIIIMGSPFHRQPHTLRLQQISAWKNARLSICRDLMRFYESLVVLCWQSYQINTLE</sequence>
<evidence type="ECO:0000313" key="2">
    <source>
        <dbReference type="EMBL" id="KKD36684.1"/>
    </source>
</evidence>
<accession>A0A0F5YCR7</accession>
<dbReference type="AlphaFoldDB" id="A0A0F5YCR7"/>
<comment type="caution">
    <text evidence="2">The sequence shown here is derived from an EMBL/GenBank/DDBJ whole genome shotgun (WGS) entry which is preliminary data.</text>
</comment>
<organism evidence="2 3">
    <name type="scientific">Limnoraphis robusta CS-951</name>
    <dbReference type="NCBI Taxonomy" id="1637645"/>
    <lineage>
        <taxon>Bacteria</taxon>
        <taxon>Bacillati</taxon>
        <taxon>Cyanobacteriota</taxon>
        <taxon>Cyanophyceae</taxon>
        <taxon>Oscillatoriophycideae</taxon>
        <taxon>Oscillatoriales</taxon>
        <taxon>Sirenicapillariaceae</taxon>
        <taxon>Limnoraphis</taxon>
    </lineage>
</organism>
<evidence type="ECO:0000256" key="1">
    <source>
        <dbReference type="SAM" id="Phobius"/>
    </source>
</evidence>
<keyword evidence="1" id="KW-0812">Transmembrane</keyword>
<dbReference type="Proteomes" id="UP000033607">
    <property type="component" value="Unassembled WGS sequence"/>
</dbReference>
<proteinExistence type="predicted"/>
<keyword evidence="1" id="KW-0472">Membrane</keyword>
<dbReference type="RefSeq" id="WP_046280038.1">
    <property type="nucleotide sequence ID" value="NZ_LATL02000346.1"/>
</dbReference>